<dbReference type="EMBL" id="JAKVTV010000005">
    <property type="protein sequence ID" value="MCH4824235.1"/>
    <property type="molecule type" value="Genomic_DNA"/>
</dbReference>
<reference evidence="1" key="1">
    <citation type="submission" date="2022-03" db="EMBL/GenBank/DDBJ databases">
        <title>Gramella crocea sp. nov., isolated from activated sludge of a seafood processing plant.</title>
        <authorList>
            <person name="Zhang X."/>
        </authorList>
    </citation>
    <scope>NUCLEOTIDE SEQUENCE</scope>
    <source>
        <strain evidence="1">YJ019</strain>
    </source>
</reference>
<evidence type="ECO:0000313" key="2">
    <source>
        <dbReference type="Proteomes" id="UP001139226"/>
    </source>
</evidence>
<evidence type="ECO:0000313" key="1">
    <source>
        <dbReference type="EMBL" id="MCH4824235.1"/>
    </source>
</evidence>
<name>A0A9X1V4R0_9FLAO</name>
<dbReference type="AlphaFoldDB" id="A0A9X1V4R0"/>
<keyword evidence="2" id="KW-1185">Reference proteome</keyword>
<sequence length="67" mass="7931">MTLSVKILEQINKLTLKLETEYPELYSFIDEEPITIPSFEHPDISNKVLRDYLESLKALIRTHKKEK</sequence>
<dbReference type="Proteomes" id="UP001139226">
    <property type="component" value="Unassembled WGS sequence"/>
</dbReference>
<accession>A0A9X1V4R0</accession>
<dbReference type="RefSeq" id="WP_240714403.1">
    <property type="nucleotide sequence ID" value="NZ_JAKVTV010000005.1"/>
</dbReference>
<proteinExistence type="predicted"/>
<comment type="caution">
    <text evidence="1">The sequence shown here is derived from an EMBL/GenBank/DDBJ whole genome shotgun (WGS) entry which is preliminary data.</text>
</comment>
<organism evidence="1 2">
    <name type="scientific">Christiangramia lutea</name>
    <dbReference type="NCBI Taxonomy" id="1607951"/>
    <lineage>
        <taxon>Bacteria</taxon>
        <taxon>Pseudomonadati</taxon>
        <taxon>Bacteroidota</taxon>
        <taxon>Flavobacteriia</taxon>
        <taxon>Flavobacteriales</taxon>
        <taxon>Flavobacteriaceae</taxon>
        <taxon>Christiangramia</taxon>
    </lineage>
</organism>
<protein>
    <submittedName>
        <fullName evidence="1">Uncharacterized protein</fullName>
    </submittedName>
</protein>
<gene>
    <name evidence="1" type="ORF">ML462_13740</name>
</gene>